<comment type="pathway">
    <text evidence="1 6">Metabolic intermediate biosynthesis; chorismate biosynthesis; chorismate from D-erythrose 4-phosphate and phosphoenolpyruvate: step 1/7.</text>
</comment>
<dbReference type="GO" id="GO:0009073">
    <property type="term" value="P:aromatic amino acid family biosynthetic process"/>
    <property type="evidence" value="ECO:0007669"/>
    <property type="project" value="UniProtKB-KW"/>
</dbReference>
<dbReference type="STRING" id="1198029.A0A1U7LQY3"/>
<feature type="binding site" evidence="5">
    <location>
        <position position="60"/>
    </location>
    <ligand>
        <name>phosphoenolpyruvate</name>
        <dbReference type="ChEBI" id="CHEBI:58702"/>
    </ligand>
</feature>
<comment type="similarity">
    <text evidence="2 6">Belongs to the class-II DAHP synthase family.</text>
</comment>
<keyword evidence="5" id="KW-0170">Cobalt</keyword>
<keyword evidence="3 6" id="KW-0808">Transferase</keyword>
<protein>
    <recommendedName>
        <fullName evidence="6">Phospho-2-dehydro-3-deoxyheptonate aldolase</fullName>
        <ecNumber evidence="6">2.5.1.54</ecNumber>
    </recommendedName>
</protein>
<feature type="binding site" evidence="5">
    <location>
        <position position="318"/>
    </location>
    <ligand>
        <name>Mn(2+)</name>
        <dbReference type="ChEBI" id="CHEBI:29035"/>
    </ligand>
</feature>
<dbReference type="UniPathway" id="UPA00053">
    <property type="reaction ID" value="UER00084"/>
</dbReference>
<accession>A0A1U7LQY3</accession>
<comment type="caution">
    <text evidence="7">The sequence shown here is derived from an EMBL/GenBank/DDBJ whole genome shotgun (WGS) entry which is preliminary data.</text>
</comment>
<dbReference type="EC" id="2.5.1.54" evidence="6"/>
<gene>
    <name evidence="7" type="ORF">NEOLI_000144</name>
</gene>
<reference evidence="7 8" key="1">
    <citation type="submission" date="2016-04" db="EMBL/GenBank/DDBJ databases">
        <title>Evolutionary innovation and constraint leading to complex multicellularity in the Ascomycota.</title>
        <authorList>
            <person name="Cisse O."/>
            <person name="Nguyen A."/>
            <person name="Hewitt D.A."/>
            <person name="Jedd G."/>
            <person name="Stajich J.E."/>
        </authorList>
    </citation>
    <scope>NUCLEOTIDE SEQUENCE [LARGE SCALE GENOMIC DNA]</scope>
    <source>
        <strain evidence="7 8">DAH-3</strain>
    </source>
</reference>
<dbReference type="EMBL" id="LXFE01000515">
    <property type="protein sequence ID" value="OLL25038.1"/>
    <property type="molecule type" value="Genomic_DNA"/>
</dbReference>
<keyword evidence="8" id="KW-1185">Reference proteome</keyword>
<organism evidence="7 8">
    <name type="scientific">Neolecta irregularis (strain DAH-3)</name>
    <dbReference type="NCBI Taxonomy" id="1198029"/>
    <lineage>
        <taxon>Eukaryota</taxon>
        <taxon>Fungi</taxon>
        <taxon>Dikarya</taxon>
        <taxon>Ascomycota</taxon>
        <taxon>Taphrinomycotina</taxon>
        <taxon>Neolectales</taxon>
        <taxon>Neolectaceae</taxon>
        <taxon>Neolecta</taxon>
    </lineage>
</organism>
<dbReference type="InterPro" id="IPR002480">
    <property type="entry name" value="DAHP_synth_2"/>
</dbReference>
<keyword evidence="6" id="KW-0057">Aromatic amino acid biosynthesis</keyword>
<feature type="binding site" evidence="5">
    <location>
        <position position="21"/>
    </location>
    <ligand>
        <name>Mn(2+)</name>
        <dbReference type="ChEBI" id="CHEBI:29035"/>
    </ligand>
</feature>
<evidence type="ECO:0000256" key="3">
    <source>
        <dbReference type="ARBA" id="ARBA00022679"/>
    </source>
</evidence>
<dbReference type="Proteomes" id="UP000186594">
    <property type="component" value="Unassembled WGS sequence"/>
</dbReference>
<comment type="cofactor">
    <cofactor evidence="5">
        <name>Mn(2+)</name>
        <dbReference type="ChEBI" id="CHEBI:29035"/>
    </cofactor>
    <cofactor evidence="5">
        <name>Co(2+)</name>
        <dbReference type="ChEBI" id="CHEBI:48828"/>
    </cofactor>
    <cofactor evidence="5">
        <name>Cd(2+)</name>
        <dbReference type="ChEBI" id="CHEBI:48775"/>
    </cofactor>
    <text evidence="5">Binds 1 divalent cation per subunit. The enzyme is active with manganese, cobalt or cadmium ions.</text>
</comment>
<feature type="binding site" evidence="5">
    <location>
        <position position="286"/>
    </location>
    <ligand>
        <name>phosphoenolpyruvate</name>
        <dbReference type="ChEBI" id="CHEBI:58702"/>
    </ligand>
</feature>
<dbReference type="OMA" id="FKVMMQM"/>
<dbReference type="PANTHER" id="PTHR21337:SF0">
    <property type="entry name" value="PHOSPHO-2-DEHYDRO-3-DEOXYHEPTONATE ALDOLASE"/>
    <property type="match status" value="1"/>
</dbReference>
<dbReference type="InterPro" id="IPR013785">
    <property type="entry name" value="Aldolase_TIM"/>
</dbReference>
<keyword evidence="6" id="KW-0028">Amino-acid biosynthesis</keyword>
<evidence type="ECO:0000256" key="2">
    <source>
        <dbReference type="ARBA" id="ARBA00008911"/>
    </source>
</evidence>
<dbReference type="Pfam" id="PF01474">
    <property type="entry name" value="DAHP_synth_2"/>
    <property type="match status" value="1"/>
</dbReference>
<feature type="binding site" evidence="5">
    <location>
        <position position="390"/>
    </location>
    <ligand>
        <name>Mn(2+)</name>
        <dbReference type="ChEBI" id="CHEBI:29035"/>
    </ligand>
</feature>
<evidence type="ECO:0000256" key="5">
    <source>
        <dbReference type="PIRSR" id="PIRSR602480-1"/>
    </source>
</evidence>
<name>A0A1U7LQY3_NEOID</name>
<feature type="binding site" evidence="5">
    <location>
        <position position="255"/>
    </location>
    <ligand>
        <name>phosphoenolpyruvate</name>
        <dbReference type="ChEBI" id="CHEBI:58702"/>
    </ligand>
</feature>
<dbReference type="GO" id="GO:0003849">
    <property type="term" value="F:3-deoxy-7-phosphoheptulonate synthase activity"/>
    <property type="evidence" value="ECO:0007669"/>
    <property type="project" value="UniProtKB-EC"/>
</dbReference>
<dbReference type="PANTHER" id="PTHR21337">
    <property type="entry name" value="PHOSPHO-2-DEHYDRO-3-DEOXYHEPTONATE ALDOLASE 1, 2"/>
    <property type="match status" value="1"/>
</dbReference>
<dbReference type="AlphaFoldDB" id="A0A1U7LQY3"/>
<evidence type="ECO:0000256" key="6">
    <source>
        <dbReference type="RuleBase" id="RU363071"/>
    </source>
</evidence>
<dbReference type="SUPFAM" id="SSF51569">
    <property type="entry name" value="Aldolase"/>
    <property type="match status" value="1"/>
</dbReference>
<feature type="binding site" evidence="5">
    <location>
        <position position="360"/>
    </location>
    <ligand>
        <name>Mn(2+)</name>
        <dbReference type="ChEBI" id="CHEBI:29035"/>
    </ligand>
</feature>
<dbReference type="OrthoDB" id="2338at2759"/>
<sequence length="430" mass="48303">MCLQLEEVALNKAFLLQGGDCAELFAYSSQESIQAKLKVLLQMSLVLTWGAGLPIVRILRGAGQYAKQSNQSQECAKFRPRSSPTEFVDGTHIPSFRGDNVNGFDISEREPNPSRLVDAYFHSAATLNYIRALLSSGFADLHHPDEWSLSHVAPGQMKLEYQSIVYSLLDALRFMNMIGADNHQAISSVDLFTSHEALILEYEQSLTRKLVDPRDGSLKFWNTSAHFVWIGDRTRDLEGAHLEYIRGIENPVGIKVGPSMDPEILINVMDFVNPRKEPGKVTLISRYGSKKISEKLPDHIRAVQKSGHEVIWACDPMHGNTKQSQGGVKTRHFVDIVEELSRSIQIHKELGSNLNGVHFELTGDAVTECIGGSMDLKDEDLGDRYESFCDPRLNNFQSLDIAFLIANYHRNEREGEDYAQTMMRNLGFQS</sequence>
<dbReference type="Gene3D" id="3.20.20.70">
    <property type="entry name" value="Aldolase class I"/>
    <property type="match status" value="1"/>
</dbReference>
<comment type="catalytic activity">
    <reaction evidence="4 6">
        <text>D-erythrose 4-phosphate + phosphoenolpyruvate + H2O = 7-phospho-2-dehydro-3-deoxy-D-arabino-heptonate + phosphate</text>
        <dbReference type="Rhea" id="RHEA:14717"/>
        <dbReference type="ChEBI" id="CHEBI:15377"/>
        <dbReference type="ChEBI" id="CHEBI:16897"/>
        <dbReference type="ChEBI" id="CHEBI:43474"/>
        <dbReference type="ChEBI" id="CHEBI:58394"/>
        <dbReference type="ChEBI" id="CHEBI:58702"/>
        <dbReference type="EC" id="2.5.1.54"/>
    </reaction>
</comment>
<evidence type="ECO:0000256" key="4">
    <source>
        <dbReference type="ARBA" id="ARBA00047508"/>
    </source>
</evidence>
<evidence type="ECO:0000313" key="7">
    <source>
        <dbReference type="EMBL" id="OLL25038.1"/>
    </source>
</evidence>
<keyword evidence="5" id="KW-0464">Manganese</keyword>
<dbReference type="GO" id="GO:0008652">
    <property type="term" value="P:amino acid biosynthetic process"/>
    <property type="evidence" value="ECO:0007669"/>
    <property type="project" value="UniProtKB-KW"/>
</dbReference>
<proteinExistence type="inferred from homology"/>
<dbReference type="GO" id="GO:0009423">
    <property type="term" value="P:chorismate biosynthetic process"/>
    <property type="evidence" value="ECO:0007669"/>
    <property type="project" value="UniProtKB-UniPathway"/>
</dbReference>
<keyword evidence="5" id="KW-0104">Cadmium</keyword>
<evidence type="ECO:0000256" key="1">
    <source>
        <dbReference type="ARBA" id="ARBA00004688"/>
    </source>
</evidence>
<evidence type="ECO:0000313" key="8">
    <source>
        <dbReference type="Proteomes" id="UP000186594"/>
    </source>
</evidence>